<evidence type="ECO:0000313" key="11">
    <source>
        <dbReference type="WormBase" id="CBG12391a"/>
    </source>
</evidence>
<evidence type="ECO:0000256" key="3">
    <source>
        <dbReference type="ARBA" id="ARBA00023055"/>
    </source>
</evidence>
<dbReference type="GO" id="GO:0045053">
    <property type="term" value="P:protein retention in Golgi apparatus"/>
    <property type="evidence" value="ECO:0000318"/>
    <property type="project" value="GO_Central"/>
</dbReference>
<evidence type="ECO:0000259" key="7">
    <source>
        <dbReference type="Pfam" id="PF25036"/>
    </source>
</evidence>
<dbReference type="InterPro" id="IPR026854">
    <property type="entry name" value="VPS13_N"/>
</dbReference>
<evidence type="ECO:0000259" key="5">
    <source>
        <dbReference type="Pfam" id="PF12624"/>
    </source>
</evidence>
<feature type="region of interest" description="Disordered" evidence="4">
    <location>
        <begin position="1354"/>
        <end position="1397"/>
    </location>
</feature>
<dbReference type="RefSeq" id="XP_045094852.1">
    <property type="nucleotide sequence ID" value="XM_045239067.1"/>
</dbReference>
<feature type="domain" description="Intermembrane lipid transfer protein VPS13-like C-terminal" evidence="8">
    <location>
        <begin position="3116"/>
        <end position="3234"/>
    </location>
</feature>
<dbReference type="PANTHER" id="PTHR16166:SF93">
    <property type="entry name" value="INTERMEMBRANE LIPID TRANSFER PROTEIN VPS13"/>
    <property type="match status" value="1"/>
</dbReference>
<keyword evidence="10" id="KW-1185">Reference proteome</keyword>
<evidence type="ECO:0000313" key="9">
    <source>
        <dbReference type="EMBL" id="CAP31377.2"/>
    </source>
</evidence>
<dbReference type="GO" id="GO:0006623">
    <property type="term" value="P:protein targeting to vacuole"/>
    <property type="evidence" value="ECO:0000318"/>
    <property type="project" value="GO_Central"/>
</dbReference>
<dbReference type="GO" id="GO:0006869">
    <property type="term" value="P:lipid transport"/>
    <property type="evidence" value="ECO:0007669"/>
    <property type="project" value="UniProtKB-KW"/>
</dbReference>
<dbReference type="EMBL" id="HE600913">
    <property type="protein sequence ID" value="CAP31377.2"/>
    <property type="molecule type" value="Genomic_DNA"/>
</dbReference>
<organism evidence="9 10">
    <name type="scientific">Caenorhabditis briggsae</name>
    <dbReference type="NCBI Taxonomy" id="6238"/>
    <lineage>
        <taxon>Eukaryota</taxon>
        <taxon>Metazoa</taxon>
        <taxon>Ecdysozoa</taxon>
        <taxon>Nematoda</taxon>
        <taxon>Chromadorea</taxon>
        <taxon>Rhabditida</taxon>
        <taxon>Rhabditina</taxon>
        <taxon>Rhabditomorpha</taxon>
        <taxon>Rhabditoidea</taxon>
        <taxon>Rhabditidae</taxon>
        <taxon>Peloderinae</taxon>
        <taxon>Caenorhabditis</taxon>
    </lineage>
</organism>
<dbReference type="Pfam" id="PF25037">
    <property type="entry name" value="VPS13_C"/>
    <property type="match status" value="1"/>
</dbReference>
<feature type="compositionally biased region" description="Low complexity" evidence="4">
    <location>
        <begin position="1548"/>
        <end position="1562"/>
    </location>
</feature>
<reference evidence="9 10" key="2">
    <citation type="journal article" date="2011" name="PLoS Genet.">
        <title>Caenorhabditis briggsae recombinant inbred line genotypes reveal inter-strain incompatibility and the evolution of recombination.</title>
        <authorList>
            <person name="Ross J.A."/>
            <person name="Koboldt D.C."/>
            <person name="Staisch J.E."/>
            <person name="Chamberlin H.M."/>
            <person name="Gupta B.P."/>
            <person name="Miller R.D."/>
            <person name="Baird S.E."/>
            <person name="Haag E.S."/>
        </authorList>
    </citation>
    <scope>NUCLEOTIDE SEQUENCE [LARGE SCALE GENOMIC DNA]</scope>
    <source>
        <strain evidence="9 10">AF16</strain>
    </source>
</reference>
<dbReference type="InterPro" id="IPR056747">
    <property type="entry name" value="VPS13-like_M"/>
</dbReference>
<accession>A8XFB6</accession>
<name>A8XFB6_CAEBR</name>
<dbReference type="Proteomes" id="UP000008549">
    <property type="component" value="Unassembled WGS sequence"/>
</dbReference>
<dbReference type="Pfam" id="PF12624">
    <property type="entry name" value="VPS13_N"/>
    <property type="match status" value="1"/>
</dbReference>
<feature type="domain" description="Chorein N-terminal" evidence="5">
    <location>
        <begin position="2"/>
        <end position="846"/>
    </location>
</feature>
<dbReference type="GeneID" id="8581666"/>
<comment type="similarity">
    <text evidence="1">Belongs to the VPS13 family.</text>
</comment>
<protein>
    <submittedName>
        <fullName evidence="9">Protein CBG12391</fullName>
    </submittedName>
</protein>
<gene>
    <name evidence="9 11" type="ORF">CBG12391</name>
    <name evidence="9" type="ORF">CBG_12391</name>
</gene>
<dbReference type="KEGG" id="cbr:CBG_12391"/>
<dbReference type="eggNOG" id="KOG1809">
    <property type="taxonomic scope" value="Eukaryota"/>
</dbReference>
<proteinExistence type="inferred from homology"/>
<evidence type="ECO:0000259" key="8">
    <source>
        <dbReference type="Pfam" id="PF25037"/>
    </source>
</evidence>
<keyword evidence="3" id="KW-0445">Lipid transport</keyword>
<dbReference type="InParanoid" id="A8XFB6"/>
<evidence type="ECO:0000256" key="1">
    <source>
        <dbReference type="ARBA" id="ARBA00006545"/>
    </source>
</evidence>
<dbReference type="Pfam" id="PF25036">
    <property type="entry name" value="VPS13_VAB"/>
    <property type="match status" value="1"/>
</dbReference>
<dbReference type="InterPro" id="IPR009543">
    <property type="entry name" value="VPS13_VAB"/>
</dbReference>
<feature type="domain" description="VPS13-like middle region" evidence="6">
    <location>
        <begin position="1086"/>
        <end position="1896"/>
    </location>
</feature>
<dbReference type="OMA" id="SGWRPIR"/>
<evidence type="ECO:0000259" key="6">
    <source>
        <dbReference type="Pfam" id="PF25033"/>
    </source>
</evidence>
<dbReference type="HOGENOM" id="CLU_000135_1_0_1"/>
<dbReference type="WormBase" id="CBG12391a">
    <property type="protein sequence ID" value="CBP03009"/>
    <property type="gene ID" value="WBGene00033347"/>
</dbReference>
<feature type="region of interest" description="Disordered" evidence="4">
    <location>
        <begin position="1538"/>
        <end position="1571"/>
    </location>
</feature>
<feature type="compositionally biased region" description="Basic and acidic residues" evidence="4">
    <location>
        <begin position="1381"/>
        <end position="1391"/>
    </location>
</feature>
<feature type="region of interest" description="Disordered" evidence="4">
    <location>
        <begin position="817"/>
        <end position="845"/>
    </location>
</feature>
<dbReference type="CTD" id="8581666"/>
<evidence type="ECO:0000313" key="10">
    <source>
        <dbReference type="Proteomes" id="UP000008549"/>
    </source>
</evidence>
<sequence length="3252" mass="363856">MVFESLVADLLNRFLGDFVDNLDSSQLNIGIWGGDVKLDNLQVKETALDDFDLPIKLKYGYLSSLVLKIPWKNLYNEPVIATVDGLNLIVVPNKGVVYNEKKAAKNIQEIKQKTLARLEEARKERRKPKDPQADTFTEKMITQIIKNLQVSRDEFLRFLQVFFFRSQFQTFMFALKTDTPIVITTDENWKETIHKDVVKIIYKLVSLQNLAVYWNSSTEFISDLDDKNIIQQKLQETIHNGKNQPEGFKYILEPIQMEAKLKLNQKPETDGSHWTIPKIDLAVDMHSLALAIGKFQYQDILLFLEAQERFNAAGQYLKYRPNINEFKGHYKQWWKFAYTAILEEKVRRRRNNWSWDRMHKHRQLVKKYQKAWVRRQTEASPGAEVETTVKEAEKKLDVFNVNVARQQAELEIDRLGLTRQEDKPQGWVAWGKSLFGSGGGGPIPDKNKKGGKDIGSQFQEAMTPEEKAKLFEAIDYQENIPPTNYPKEFVENKFEFKLGQVAIVVDGAVSMQLLKLQANVEQRPSAGAMHVESSIQELRMDGCGSEVIRVRDPTIPWMSFLLDTNPLKGDYDQLVKLAIAPINVKYQAPAINNAIDVFKPPESVRLNQLTALAMSRYEEVKTRSVTGLAHAVEHRSRLVLDVQIQPARIYVSEGGVYCEDKPSLLADMGLLSVVTVDTSTVNTSGMNKLSALMEKAYDRFHVKLSNVVIAFAENVSTAEACVFEKESPLHVLKPTGLDIQIHKSSIDDLRLAKMRVLGDLPDIVIGISDVRLIGLMKLALSIPTPKPDEKTMAEKELEVVPEAKIRDRAKMRTIMEAEEMEEDVTQKNDGEDEDDQQKKKKTSEQQVQIELDLRLNQIGVIVYRKDTVFCDVSIMKMSCKLQMRTFDMVVTAELGSIRISMPEFSSLDPRRQHLFLIDNDENQGSLMTLKFVQANPESPFFATEYALTEQSVDFTFTKLVVSLHQEGVLELKGFGEALQSQLAELQKDKPEEEKLEETARKISRKLSDSVMSIASLSATSSTREKRQRKKTVSSLAAAELDASRNIKQHIKASFGSLALNIGTQKALETSLAIEHVSFGSRLFLFNINANVKITEKAMEVVATLRAISMKDRTTGAVYKKLLSVTGNEDMLRFDFIQYQRTDEDRALMKSSDVDMVVKMRLAQMRFVFLNLWLARLMAWIAPFQNEAVRAAQAAQAAAAERAAAAAQNVKQIMEQSPPRIQLDVILEAPFIVVPRLSTSRDVIVLHLGRLALKNEIRGDSHHPKAVIDRMDIQMTDCSFGMGVMNDDVSAVSSSCMILKPISFKLALQRNLTFATVKQIPKIVVDAHLNSIEAELSDVDYKTLMQTLSGNLAEGADLAVPPPPPPPSLESSNTAVAPATPGKEKEKKDREANAGPPLIEKSHTRIVFQFVLDKISAVLYEGEAVNGVRNESDAFAALRLNNVKTSGKIGEDNSIVFAMSLDAFTMDDERKEKTKISKLMDKKGAKEDRFLGMSFNQDAEANKQIRLKMSAFFICLCPEFLGCLTRFFNVPQSEEQLEKEAVTSNVPTKAVSSSTATSSGGVKPPAGPSQPVGTLAIDCDMHGVEVILVEDSMHPESTQALILSFNVTAASHPNETTKDTKMNVAVENLTIFSSFYNPKRRNEVTYQVLTPVRIEALVNMNTETKTTDAVLKMSAMDVKMSPSIIRLLSAVSAEFAKSSGTVETGSVSQKLAKLRKWPNYFESKPIDHRKYWFFAAPVAQEAVEAEEDATQEEKSRTDSMIGKENAKVDIERISFTLEAGTGAIPVPLIFLDMLINAEAQDWSSAMRVTSGISLQMSYYNESVSVWEPIIEPVENEKGEYERWKLAMNIRNYSTVTGFQMKSRNKQDSSDTSPQTEVKIEADKMLNVTVTKSLLTLLNKLSEVFATAAKQITPTQTRHLPGISPFVVLNETGIAVKVLDTETIRVSENGEVVDATHGDFVDVFLKNKKSNVEDRRLSIEQEEVTGDLKFELTGTVRETKIGRAEKRIIHLPKVSEGGHKWLIVAETTIENNRRLVTLNSHVKFTNHLSYPVELYSKRDTTLDLFGTVEHGETIPLAVPLLFSPSGDIYLKPVDDKYEVSFESLCWHNFEHNRRQAVRCEADSTDGSFSGIYIDSVVHEEKIPDGVDDQTTSIYHVHLHPPLEFHNNLPFDITLELPEQKVLSAGTSSLLNVVAGSPVKAWLMYLGEKYVLEMPVPEIKKDVEVVALNTETGSDELVRHFENESLEQPNFLQLLGLHWTSEYGDQKVYLYAPFWLVNNTDKMLRHVESSGNMLTNTARGCVPCGKKSVITSQENDDAVQHAPNENPIILPFPAVDLSKKKKARVRIERESEWSDEFPLDTVGNAARITCKGAHNDFDLTVDIKLCQSGLTKIVTFAPFYLVSNLGKNSMEIREEGQKNWIEIPAETCVGVWPEERKKRKLMCVRYKEEPEAESLLFPITENYETLCHMDGDSIGVEVSVSTGESSVAIHLSPFTPGMCPVQVMNNLSVPVSFGQKGHKKTSVGPNESLHFSWASITDAKILEVDVGDWHFEDKLDQNRFGDLQIDKNVRRFSYYSNFLIGRQRVLLFTPDVDIAKAAYGSWETDIVDMQAEISLQGFGLSVVDNIVGREIIYMAISSSDILWEEEIKKGRFKPLAVKYMQALEEKYQAHLLTPNDEYESIEGFEVNVNRLILKKKKGKEVKIRRIFEQGLWASYGKSAQRTRLHAKINHIQVDNQLDACIFPRVLSVVPPPKSVVVDNTPKPFIELSLLQRQPEFSSIAEIEYAHVLIQEFSVQVDQGLINALLLLAAGEVARKPYGKEMFDEDLKICHVTLSETASTYRSQRPKSFYNDLHISPIMMHLSFSQGGTSGDAAASGASMPIQSEMINVLLRSVGVTLTELQDVVFKLAYFERKCVFYSPEQLNGEIISHYAKQFIKQVYVLVLGLDIIGNPFGLVRDLSAGVEDLFYQPFQGAIQGPEEFAAGVALGVQSMFGHAVGGAAGAVGRITGTVGKGVAALTFDDDYMKKRQEDLNRKPQSFGEGMARGLKGLGMGVVGGITGVVTKPIEGAKQEGGFGFVKGVGKGLIGVVTRPVSGVVDFASGTMNSVRAVAGTNREAGPLRPPRVLRADRIVRPYSSTDSYGFKVFKDTDRGEIAETDEFVTYASISDKIVLIITDRRLVLSKRTDMMGVWQTDWSTEYCKIKEPEFIPNGVKILLKEKKKGFLGIGSSEGKIITFQNAEKIHPKLAAAYKKATLA</sequence>
<feature type="domain" description="Vacuolar protein sorting-associated protein 13 VPS13 adaptor binding" evidence="7">
    <location>
        <begin position="1975"/>
        <end position="2530"/>
    </location>
</feature>
<dbReference type="Pfam" id="PF25033">
    <property type="entry name" value="VPS13_M"/>
    <property type="match status" value="1"/>
</dbReference>
<dbReference type="InterPro" id="IPR026847">
    <property type="entry name" value="VPS13"/>
</dbReference>
<evidence type="ECO:0000256" key="2">
    <source>
        <dbReference type="ARBA" id="ARBA00022448"/>
    </source>
</evidence>
<keyword evidence="2" id="KW-0813">Transport</keyword>
<dbReference type="PANTHER" id="PTHR16166">
    <property type="entry name" value="VACUOLAR PROTEIN SORTING-ASSOCIATED PROTEIN VPS13"/>
    <property type="match status" value="1"/>
</dbReference>
<dbReference type="InterPro" id="IPR056748">
    <property type="entry name" value="VPS13-like_C"/>
</dbReference>
<dbReference type="FunCoup" id="A8XFB6">
    <property type="interactions" value="2456"/>
</dbReference>
<dbReference type="STRING" id="6238.A8XFB6"/>
<evidence type="ECO:0000256" key="4">
    <source>
        <dbReference type="SAM" id="MobiDB-lite"/>
    </source>
</evidence>
<reference evidence="9 10" key="1">
    <citation type="journal article" date="2003" name="PLoS Biol.">
        <title>The genome sequence of Caenorhabditis briggsae: a platform for comparative genomics.</title>
        <authorList>
            <person name="Stein L.D."/>
            <person name="Bao Z."/>
            <person name="Blasiar D."/>
            <person name="Blumenthal T."/>
            <person name="Brent M.R."/>
            <person name="Chen N."/>
            <person name="Chinwalla A."/>
            <person name="Clarke L."/>
            <person name="Clee C."/>
            <person name="Coghlan A."/>
            <person name="Coulson A."/>
            <person name="D'Eustachio P."/>
            <person name="Fitch D.H."/>
            <person name="Fulton L.A."/>
            <person name="Fulton R.E."/>
            <person name="Griffiths-Jones S."/>
            <person name="Harris T.W."/>
            <person name="Hillier L.W."/>
            <person name="Kamath R."/>
            <person name="Kuwabara P.E."/>
            <person name="Mardis E.R."/>
            <person name="Marra M.A."/>
            <person name="Miner T.L."/>
            <person name="Minx P."/>
            <person name="Mullikin J.C."/>
            <person name="Plumb R.W."/>
            <person name="Rogers J."/>
            <person name="Schein J.E."/>
            <person name="Sohrmann M."/>
            <person name="Spieth J."/>
            <person name="Stajich J.E."/>
            <person name="Wei C."/>
            <person name="Willey D."/>
            <person name="Wilson R.K."/>
            <person name="Durbin R."/>
            <person name="Waterston R.H."/>
        </authorList>
    </citation>
    <scope>NUCLEOTIDE SEQUENCE [LARGE SCALE GENOMIC DNA]</scope>
    <source>
        <strain evidence="9 10">AF16</strain>
    </source>
</reference>